<organism evidence="7 8">
    <name type="scientific">Aplosporella prunicola CBS 121167</name>
    <dbReference type="NCBI Taxonomy" id="1176127"/>
    <lineage>
        <taxon>Eukaryota</taxon>
        <taxon>Fungi</taxon>
        <taxon>Dikarya</taxon>
        <taxon>Ascomycota</taxon>
        <taxon>Pezizomycotina</taxon>
        <taxon>Dothideomycetes</taxon>
        <taxon>Dothideomycetes incertae sedis</taxon>
        <taxon>Botryosphaeriales</taxon>
        <taxon>Aplosporellaceae</taxon>
        <taxon>Aplosporella</taxon>
    </lineage>
</organism>
<name>A0A6A6BF67_9PEZI</name>
<dbReference type="GO" id="GO:0016020">
    <property type="term" value="C:membrane"/>
    <property type="evidence" value="ECO:0007669"/>
    <property type="project" value="UniProtKB-SubCell"/>
</dbReference>
<dbReference type="EMBL" id="ML995483">
    <property type="protein sequence ID" value="KAF2142812.1"/>
    <property type="molecule type" value="Genomic_DNA"/>
</dbReference>
<evidence type="ECO:0000256" key="1">
    <source>
        <dbReference type="ARBA" id="ARBA00004141"/>
    </source>
</evidence>
<accession>A0A6A6BF67</accession>
<evidence type="ECO:0000256" key="5">
    <source>
        <dbReference type="SAM" id="Phobius"/>
    </source>
</evidence>
<feature type="transmembrane region" description="Helical" evidence="5">
    <location>
        <begin position="313"/>
        <end position="333"/>
    </location>
</feature>
<feature type="transmembrane region" description="Helical" evidence="5">
    <location>
        <begin position="6"/>
        <end position="30"/>
    </location>
</feature>
<evidence type="ECO:0000259" key="6">
    <source>
        <dbReference type="Pfam" id="PF13813"/>
    </source>
</evidence>
<keyword evidence="8" id="KW-1185">Reference proteome</keyword>
<dbReference type="OrthoDB" id="1077582at2759"/>
<evidence type="ECO:0000313" key="7">
    <source>
        <dbReference type="EMBL" id="KAF2142812.1"/>
    </source>
</evidence>
<proteinExistence type="predicted"/>
<feature type="domain" description="Wax synthase" evidence="6">
    <location>
        <begin position="230"/>
        <end position="317"/>
    </location>
</feature>
<evidence type="ECO:0000256" key="4">
    <source>
        <dbReference type="ARBA" id="ARBA00023136"/>
    </source>
</evidence>
<feature type="transmembrane region" description="Helical" evidence="5">
    <location>
        <begin position="353"/>
        <end position="371"/>
    </location>
</feature>
<feature type="transmembrane region" description="Helical" evidence="5">
    <location>
        <begin position="282"/>
        <end position="301"/>
    </location>
</feature>
<evidence type="ECO:0000256" key="3">
    <source>
        <dbReference type="ARBA" id="ARBA00022989"/>
    </source>
</evidence>
<keyword evidence="4 5" id="KW-0472">Membrane</keyword>
<evidence type="ECO:0000313" key="8">
    <source>
        <dbReference type="Proteomes" id="UP000799438"/>
    </source>
</evidence>
<dbReference type="Proteomes" id="UP000799438">
    <property type="component" value="Unassembled WGS sequence"/>
</dbReference>
<reference evidence="7" key="1">
    <citation type="journal article" date="2020" name="Stud. Mycol.">
        <title>101 Dothideomycetes genomes: a test case for predicting lifestyles and emergence of pathogens.</title>
        <authorList>
            <person name="Haridas S."/>
            <person name="Albert R."/>
            <person name="Binder M."/>
            <person name="Bloem J."/>
            <person name="Labutti K."/>
            <person name="Salamov A."/>
            <person name="Andreopoulos B."/>
            <person name="Baker S."/>
            <person name="Barry K."/>
            <person name="Bills G."/>
            <person name="Bluhm B."/>
            <person name="Cannon C."/>
            <person name="Castanera R."/>
            <person name="Culley D."/>
            <person name="Daum C."/>
            <person name="Ezra D."/>
            <person name="Gonzalez J."/>
            <person name="Henrissat B."/>
            <person name="Kuo A."/>
            <person name="Liang C."/>
            <person name="Lipzen A."/>
            <person name="Lutzoni F."/>
            <person name="Magnuson J."/>
            <person name="Mondo S."/>
            <person name="Nolan M."/>
            <person name="Ohm R."/>
            <person name="Pangilinan J."/>
            <person name="Park H.-J."/>
            <person name="Ramirez L."/>
            <person name="Alfaro M."/>
            <person name="Sun H."/>
            <person name="Tritt A."/>
            <person name="Yoshinaga Y."/>
            <person name="Zwiers L.-H."/>
            <person name="Turgeon B."/>
            <person name="Goodwin S."/>
            <person name="Spatafora J."/>
            <person name="Crous P."/>
            <person name="Grigoriev I."/>
        </authorList>
    </citation>
    <scope>NUCLEOTIDE SEQUENCE</scope>
    <source>
        <strain evidence="7">CBS 121167</strain>
    </source>
</reference>
<keyword evidence="2 5" id="KW-0812">Transmembrane</keyword>
<sequence>MPMSTTLRASVPVCIPLAYFWISVFAFCVVVSTPLSRRFLRLPLQLVVIGFIWLSFSTTNLWAEPLDSLWGLLMVVWISHSTSLMWFEQPLSFFDSKDENCRQQTAFCTPQQVSGVAPAKSPRNLATFALVRIGKLVVYGLSTVYLLPRVFPGPFSPMEVSEFDSLHETYLRRLLLQTQHPNPVTLRESLIRSIWAVLWAWGAYALIDAAHDALALLFVVVLRVDAPEAWPPLFGSLADAYSIRRFWGKFWHRGIVLPYLNYGKLFSRRLLGLTPGSTADRVLLFFMVFFLSGVAHALVAWQLGDCCGWVRDIAWFCGNFVAGAVEASVAWQLRSFAARCGYTKQWRKMSESVFAKALGFAWVFAFFFWSVPKWQYPKLYCAMQHEMALLEPDGNLV</sequence>
<feature type="transmembrane region" description="Helical" evidence="5">
    <location>
        <begin position="42"/>
        <end position="63"/>
    </location>
</feature>
<dbReference type="Pfam" id="PF13813">
    <property type="entry name" value="MBOAT_2"/>
    <property type="match status" value="1"/>
</dbReference>
<dbReference type="RefSeq" id="XP_033398524.1">
    <property type="nucleotide sequence ID" value="XM_033543099.1"/>
</dbReference>
<gene>
    <name evidence="7" type="ORF">K452DRAFT_307728</name>
</gene>
<comment type="subcellular location">
    <subcellularLocation>
        <location evidence="1">Membrane</location>
        <topology evidence="1">Multi-pass membrane protein</topology>
    </subcellularLocation>
</comment>
<evidence type="ECO:0000256" key="2">
    <source>
        <dbReference type="ARBA" id="ARBA00022692"/>
    </source>
</evidence>
<dbReference type="AlphaFoldDB" id="A0A6A6BF67"/>
<dbReference type="InterPro" id="IPR032805">
    <property type="entry name" value="Wax_synthase_dom"/>
</dbReference>
<keyword evidence="3 5" id="KW-1133">Transmembrane helix</keyword>
<dbReference type="GeneID" id="54300596"/>
<protein>
    <recommendedName>
        <fullName evidence="6">Wax synthase domain-containing protein</fullName>
    </recommendedName>
</protein>
<feature type="transmembrane region" description="Helical" evidence="5">
    <location>
        <begin position="69"/>
        <end position="87"/>
    </location>
</feature>